<organism evidence="3 4">
    <name type="scientific">Trinickia dabaoshanensis</name>
    <dbReference type="NCBI Taxonomy" id="564714"/>
    <lineage>
        <taxon>Bacteria</taxon>
        <taxon>Pseudomonadati</taxon>
        <taxon>Pseudomonadota</taxon>
        <taxon>Betaproteobacteria</taxon>
        <taxon>Burkholderiales</taxon>
        <taxon>Burkholderiaceae</taxon>
        <taxon>Trinickia</taxon>
    </lineage>
</organism>
<name>A0A2N7VZY4_9BURK</name>
<dbReference type="Proteomes" id="UP000235616">
    <property type="component" value="Unassembled WGS sequence"/>
</dbReference>
<accession>A0A2N7VZY4</accession>
<keyword evidence="2" id="KW-0732">Signal</keyword>
<dbReference type="EMBL" id="PNYA01000003">
    <property type="protein sequence ID" value="PMS22718.1"/>
    <property type="molecule type" value="Genomic_DNA"/>
</dbReference>
<evidence type="ECO:0000256" key="2">
    <source>
        <dbReference type="SAM" id="SignalP"/>
    </source>
</evidence>
<keyword evidence="4" id="KW-1185">Reference proteome</keyword>
<dbReference type="AlphaFoldDB" id="A0A2N7VZY4"/>
<feature type="chain" id="PRO_5014659919" evidence="2">
    <location>
        <begin position="21"/>
        <end position="183"/>
    </location>
</feature>
<feature type="signal peptide" evidence="2">
    <location>
        <begin position="1"/>
        <end position="20"/>
    </location>
</feature>
<evidence type="ECO:0000256" key="1">
    <source>
        <dbReference type="SAM" id="MobiDB-lite"/>
    </source>
</evidence>
<evidence type="ECO:0000313" key="3">
    <source>
        <dbReference type="EMBL" id="PMS22718.1"/>
    </source>
</evidence>
<evidence type="ECO:0000313" key="4">
    <source>
        <dbReference type="Proteomes" id="UP000235616"/>
    </source>
</evidence>
<protein>
    <submittedName>
        <fullName evidence="3">Uncharacterized protein</fullName>
    </submittedName>
</protein>
<feature type="region of interest" description="Disordered" evidence="1">
    <location>
        <begin position="126"/>
        <end position="145"/>
    </location>
</feature>
<dbReference type="OrthoDB" id="9033292at2"/>
<reference evidence="3 4" key="1">
    <citation type="submission" date="2018-01" db="EMBL/GenBank/DDBJ databases">
        <title>Whole genome analyses suggest that Burkholderia sensu lato contains two further novel genera in the rhizoxinica-symbiotica group Mycetohabitans gen. nov., and Trinickia gen. nov.: implications for the evolution of diazotrophy and nodulation in the Burkholderiaceae.</title>
        <authorList>
            <person name="Estrada-de los Santos P."/>
            <person name="Palmer M."/>
            <person name="Chavez-Ramirez B."/>
            <person name="Beukes C."/>
            <person name="Steenkamp E.T."/>
            <person name="Hirsch A.M."/>
            <person name="Manyaka P."/>
            <person name="Maluk M."/>
            <person name="Lafos M."/>
            <person name="Crook M."/>
            <person name="Gross E."/>
            <person name="Simon M.F."/>
            <person name="Bueno dos Reis Junior F."/>
            <person name="Poole P.S."/>
            <person name="Venter S.N."/>
            <person name="James E.K."/>
        </authorList>
    </citation>
    <scope>NUCLEOTIDE SEQUENCE [LARGE SCALE GENOMIC DNA]</scope>
    <source>
        <strain evidence="3 4">GIMN1.004</strain>
    </source>
</reference>
<sequence>MGTFAALALMSAFAAGNAAAAAAAADAAASAAAPATPAASNLDDTPTAVAWKLDVVRDGRTIDTFEATTMVGQTFNETHHHPMQHRVGCKDNPAGGIDLARTVSVSPVAADVGGVTLALDTDETIEDDTAPTTPEGCALPPQPRRVNASHPGLLVPMGESADWTLIDKNPTLVYRVHASIAPH</sequence>
<proteinExistence type="predicted"/>
<gene>
    <name evidence="3" type="ORF">C0Z18_03735</name>
</gene>
<comment type="caution">
    <text evidence="3">The sequence shown here is derived from an EMBL/GenBank/DDBJ whole genome shotgun (WGS) entry which is preliminary data.</text>
</comment>